<organism evidence="2 3">
    <name type="scientific">Lasallia pustulata</name>
    <dbReference type="NCBI Taxonomy" id="136370"/>
    <lineage>
        <taxon>Eukaryota</taxon>
        <taxon>Fungi</taxon>
        <taxon>Dikarya</taxon>
        <taxon>Ascomycota</taxon>
        <taxon>Pezizomycotina</taxon>
        <taxon>Lecanoromycetes</taxon>
        <taxon>OSLEUM clade</taxon>
        <taxon>Umbilicariomycetidae</taxon>
        <taxon>Umbilicariales</taxon>
        <taxon>Umbilicariaceae</taxon>
        <taxon>Lasallia</taxon>
    </lineage>
</organism>
<dbReference type="AlphaFoldDB" id="A0A5M8PM83"/>
<reference evidence="2 3" key="1">
    <citation type="submission" date="2019-09" db="EMBL/GenBank/DDBJ databases">
        <title>The hologenome of the rock-dwelling lichen Lasallia pustulata.</title>
        <authorList>
            <person name="Greshake Tzovaras B."/>
            <person name="Segers F."/>
            <person name="Bicker A."/>
            <person name="Dal Grande F."/>
            <person name="Otte J."/>
            <person name="Hankeln T."/>
            <person name="Schmitt I."/>
            <person name="Ebersberger I."/>
        </authorList>
    </citation>
    <scope>NUCLEOTIDE SEQUENCE [LARGE SCALE GENOMIC DNA]</scope>
    <source>
        <strain evidence="2">A1-1</strain>
    </source>
</reference>
<proteinExistence type="predicted"/>
<gene>
    <name evidence="2" type="ORF">FRX48_06679</name>
</gene>
<dbReference type="Proteomes" id="UP000324767">
    <property type="component" value="Unassembled WGS sequence"/>
</dbReference>
<sequence>MTGLAPPCLTLTPSLPAGQPASQPAGQPASLPASQLPAWILHSYRRPPQPRRWWLGSLSPERKRSDSDQDSGSTNGPSSLPAPSLATGRAEERWTWYSHSYGTLPSPSPSPSPSPAPSFVSCPYPKASRGQSTIFPLLRAHLRSLSIVARSGGARPLRTFPTLHHTPSIVIAQLITSLVEGNLAIALGLLVLASNP</sequence>
<dbReference type="EMBL" id="VXIT01000010">
    <property type="protein sequence ID" value="KAA6410065.1"/>
    <property type="molecule type" value="Genomic_DNA"/>
</dbReference>
<accession>A0A5M8PM83</accession>
<feature type="region of interest" description="Disordered" evidence="1">
    <location>
        <begin position="1"/>
        <end position="31"/>
    </location>
</feature>
<comment type="caution">
    <text evidence="2">The sequence shown here is derived from an EMBL/GenBank/DDBJ whole genome shotgun (WGS) entry which is preliminary data.</text>
</comment>
<name>A0A5M8PM83_9LECA</name>
<evidence type="ECO:0000256" key="1">
    <source>
        <dbReference type="SAM" id="MobiDB-lite"/>
    </source>
</evidence>
<protein>
    <submittedName>
        <fullName evidence="2">Uncharacterized protein</fullName>
    </submittedName>
</protein>
<evidence type="ECO:0000313" key="3">
    <source>
        <dbReference type="Proteomes" id="UP000324767"/>
    </source>
</evidence>
<evidence type="ECO:0000313" key="2">
    <source>
        <dbReference type="EMBL" id="KAA6410065.1"/>
    </source>
</evidence>
<feature type="region of interest" description="Disordered" evidence="1">
    <location>
        <begin position="49"/>
        <end position="85"/>
    </location>
</feature>